<evidence type="ECO:0000313" key="3">
    <source>
        <dbReference type="EMBL" id="OUD99975.1"/>
    </source>
</evidence>
<dbReference type="EMBL" id="MDHH01000009">
    <property type="protein sequence ID" value="OUD99975.1"/>
    <property type="molecule type" value="Genomic_DNA"/>
</dbReference>
<proteinExistence type="predicted"/>
<evidence type="ECO:0008006" key="5">
    <source>
        <dbReference type="Google" id="ProtNLM"/>
    </source>
</evidence>
<name>A0A251XCZ9_CLAMM</name>
<feature type="transmembrane region" description="Helical" evidence="2">
    <location>
        <begin position="7"/>
        <end position="32"/>
    </location>
</feature>
<reference evidence="3 4" key="1">
    <citation type="submission" date="2016-08" db="EMBL/GenBank/DDBJ databases">
        <title>Genome sequence of Clavibacter michiganensis subsp. michiganensis strain CASJ007.</title>
        <authorList>
            <person name="Thapa S.P."/>
            <person name="Coaker G."/>
        </authorList>
    </citation>
    <scope>NUCLEOTIDE SEQUENCE [LARGE SCALE GENOMIC DNA]</scope>
    <source>
        <strain evidence="3">CASJ007</strain>
    </source>
</reference>
<dbReference type="AlphaFoldDB" id="A0A251XCZ9"/>
<feature type="transmembrane region" description="Helical" evidence="2">
    <location>
        <begin position="126"/>
        <end position="143"/>
    </location>
</feature>
<feature type="transmembrane region" description="Helical" evidence="2">
    <location>
        <begin position="94"/>
        <end position="117"/>
    </location>
</feature>
<dbReference type="Proteomes" id="UP000195062">
    <property type="component" value="Unassembled WGS sequence"/>
</dbReference>
<protein>
    <recommendedName>
        <fullName evidence="5">Glycosyltransferase RgtA/B/C/D-like domain-containing protein</fullName>
    </recommendedName>
</protein>
<evidence type="ECO:0000313" key="4">
    <source>
        <dbReference type="Proteomes" id="UP000195062"/>
    </source>
</evidence>
<keyword evidence="2" id="KW-0812">Transmembrane</keyword>
<gene>
    <name evidence="3" type="ORF">CMMCAS07_19550</name>
</gene>
<comment type="caution">
    <text evidence="3">The sequence shown here is derived from an EMBL/GenBank/DDBJ whole genome shotgun (WGS) entry which is preliminary data.</text>
</comment>
<accession>A0A251XCZ9</accession>
<evidence type="ECO:0000256" key="2">
    <source>
        <dbReference type="SAM" id="Phobius"/>
    </source>
</evidence>
<feature type="compositionally biased region" description="Low complexity" evidence="1">
    <location>
        <begin position="185"/>
        <end position="194"/>
    </location>
</feature>
<keyword evidence="2" id="KW-1133">Transmembrane helix</keyword>
<keyword evidence="2" id="KW-0472">Membrane</keyword>
<sequence length="224" mass="24440">MRSKLLWPIAAVAATVVGAIIPMLFFTGYYFVNDTEAGAYGQWFEIGRRILDGNWSLLNPTVWQSGNYQAEGAWGIYSPFLWAVGLGSQLMSNAALYSTIVKLVCLAIASAGLYVLARAYGVTRPWAAVVATAVPLAGFTLYFDAPSWVNGLMAWAFWPLAVGLSRRVVRARANPWAPSSPPSPWWASATRPPRSCWRRRSGRCSSRRSSAAVVLRCCGPSGSR</sequence>
<organism evidence="3 4">
    <name type="scientific">Clavibacter michiganensis subsp. michiganensis</name>
    <dbReference type="NCBI Taxonomy" id="33013"/>
    <lineage>
        <taxon>Bacteria</taxon>
        <taxon>Bacillati</taxon>
        <taxon>Actinomycetota</taxon>
        <taxon>Actinomycetes</taxon>
        <taxon>Micrococcales</taxon>
        <taxon>Microbacteriaceae</taxon>
        <taxon>Clavibacter</taxon>
    </lineage>
</organism>
<evidence type="ECO:0000256" key="1">
    <source>
        <dbReference type="SAM" id="MobiDB-lite"/>
    </source>
</evidence>
<keyword evidence="4" id="KW-1185">Reference proteome</keyword>
<feature type="transmembrane region" description="Helical" evidence="2">
    <location>
        <begin position="149"/>
        <end position="169"/>
    </location>
</feature>
<feature type="region of interest" description="Disordered" evidence="1">
    <location>
        <begin position="175"/>
        <end position="194"/>
    </location>
</feature>